<dbReference type="AlphaFoldDB" id="A0A2U8H100"/>
<dbReference type="OrthoDB" id="5439087at2"/>
<dbReference type="RefSeq" id="WP_108971797.1">
    <property type="nucleotide sequence ID" value="NZ_CP022188.1"/>
</dbReference>
<dbReference type="PROSITE" id="PS50994">
    <property type="entry name" value="INTEGRASE"/>
    <property type="match status" value="1"/>
</dbReference>
<sequence>MSSYLRRDEKLLTPDGIYSVCSIQSDSERVELMNQSTGGRHYATIAALRCELSNGNWKRISVNPITGETVDLTNNPKARRRQQFNIAVLDRLKALMRNGSSAAEAIRALQGTTIETGDGSTKMMCSERTAYRILRDGAENPLKLIPAYAARGNHVPRYSESVKELILSATEAVYAVKKSKIQINGLAKHLTSVAIQRGLIPQDKTLSRELIKNVVVAHWNPDLDYKRLDPRIARSAKAVAKNRIVPGAPMHRVEQDTVHLPVLVKTAEGILQNPYLMVSVDCYSSVPLGWRLVPTPVTAEDTLECIEVGLFSKKKRFDQLGINCELDPCGQFLDLHLDNGSENRTERINELNTLGINITRAPAHSGHMKPFVERLHKSLKIALEGLPGFTRFEGEDGARTEEAKKDELMTLEQLERWIVRFFFERWIHQSIERFITADYLLDQNMGVTPAQRWKMAEEHFPTPLPPNRESWVQIRFLTRTASLSNKTGVSIDGFRFRGDNLAILIGQYGPNADVTVRYNPSDYRFVYVPDKNTAELIMLVNAEVTEQTPAFSFSEAKARRNHVRGLAGPLPAVAKQFELDLAQASLAAPVRHSGGRKKGHREEQKAIRDTLKLAAAVDRAHTTPIPRAARESGAQTDSNDSFITDDSIPTFSVEKRPTQKSGGTST</sequence>
<feature type="region of interest" description="Disordered" evidence="1">
    <location>
        <begin position="617"/>
        <end position="666"/>
    </location>
</feature>
<reference evidence="3 4" key="1">
    <citation type="submission" date="2017-06" db="EMBL/GenBank/DDBJ databases">
        <title>Azoarcus sp. TSNA42 complete genome sequence.</title>
        <authorList>
            <person name="Woo J.-H."/>
            <person name="Kim H.-S."/>
        </authorList>
    </citation>
    <scope>NUCLEOTIDE SEQUENCE [LARGE SCALE GENOMIC DNA]</scope>
    <source>
        <strain evidence="3 4">TSNA42</strain>
    </source>
</reference>
<evidence type="ECO:0000313" key="4">
    <source>
        <dbReference type="Proteomes" id="UP000244902"/>
    </source>
</evidence>
<dbReference type="EMBL" id="CP022188">
    <property type="protein sequence ID" value="AWI78866.1"/>
    <property type="molecule type" value="Genomic_DNA"/>
</dbReference>
<feature type="compositionally biased region" description="Polar residues" evidence="1">
    <location>
        <begin position="633"/>
        <end position="650"/>
    </location>
</feature>
<dbReference type="GO" id="GO:0015074">
    <property type="term" value="P:DNA integration"/>
    <property type="evidence" value="ECO:0007669"/>
    <property type="project" value="InterPro"/>
</dbReference>
<gene>
    <name evidence="3" type="ORF">CEW87_05540</name>
</gene>
<dbReference type="Gene3D" id="3.30.420.10">
    <property type="entry name" value="Ribonuclease H-like superfamily/Ribonuclease H"/>
    <property type="match status" value="1"/>
</dbReference>
<evidence type="ECO:0000256" key="1">
    <source>
        <dbReference type="SAM" id="MobiDB-lite"/>
    </source>
</evidence>
<dbReference type="InterPro" id="IPR001584">
    <property type="entry name" value="Integrase_cat-core"/>
</dbReference>
<organism evidence="3 4">
    <name type="scientific">Parazoarcus communis</name>
    <dbReference type="NCBI Taxonomy" id="41977"/>
    <lineage>
        <taxon>Bacteria</taxon>
        <taxon>Pseudomonadati</taxon>
        <taxon>Pseudomonadota</taxon>
        <taxon>Betaproteobacteria</taxon>
        <taxon>Rhodocyclales</taxon>
        <taxon>Zoogloeaceae</taxon>
        <taxon>Parazoarcus</taxon>
    </lineage>
</organism>
<dbReference type="InterPro" id="IPR012337">
    <property type="entry name" value="RNaseH-like_sf"/>
</dbReference>
<dbReference type="InterPro" id="IPR015378">
    <property type="entry name" value="Transposase-like_Mu_C"/>
</dbReference>
<dbReference type="Proteomes" id="UP000244902">
    <property type="component" value="Chromosome"/>
</dbReference>
<evidence type="ECO:0000313" key="3">
    <source>
        <dbReference type="EMBL" id="AWI78866.1"/>
    </source>
</evidence>
<dbReference type="GO" id="GO:0003676">
    <property type="term" value="F:nucleic acid binding"/>
    <property type="evidence" value="ECO:0007669"/>
    <property type="project" value="InterPro"/>
</dbReference>
<dbReference type="Pfam" id="PF09299">
    <property type="entry name" value="Mu-transpos_C"/>
    <property type="match status" value="1"/>
</dbReference>
<dbReference type="InterPro" id="IPR036397">
    <property type="entry name" value="RNaseH_sf"/>
</dbReference>
<dbReference type="SUPFAM" id="SSF53098">
    <property type="entry name" value="Ribonuclease H-like"/>
    <property type="match status" value="1"/>
</dbReference>
<evidence type="ECO:0000259" key="2">
    <source>
        <dbReference type="PROSITE" id="PS50994"/>
    </source>
</evidence>
<feature type="domain" description="Integrase catalytic" evidence="2">
    <location>
        <begin position="245"/>
        <end position="457"/>
    </location>
</feature>
<name>A0A2U8H100_9RHOO</name>
<protein>
    <recommendedName>
        <fullName evidence="2">Integrase catalytic domain-containing protein</fullName>
    </recommendedName>
</protein>
<proteinExistence type="predicted"/>
<accession>A0A2U8H100</accession>